<evidence type="ECO:0000259" key="6">
    <source>
        <dbReference type="Pfam" id="PF07940"/>
    </source>
</evidence>
<dbReference type="Proteomes" id="UP000295217">
    <property type="component" value="Unassembled WGS sequence"/>
</dbReference>
<feature type="domain" description="3-keto-alpha-glucoside-1,2-lyase/3-keto-2-hydroxy-glucal hydratase" evidence="5">
    <location>
        <begin position="983"/>
        <end position="1150"/>
    </location>
</feature>
<gene>
    <name evidence="8" type="ORF">E1262_16155</name>
</gene>
<dbReference type="PANTHER" id="PTHR39210">
    <property type="entry name" value="HEPARIN-SULFATE LYASE"/>
    <property type="match status" value="1"/>
</dbReference>
<keyword evidence="4" id="KW-0456">Lyase</keyword>
<dbReference type="InterPro" id="IPR010496">
    <property type="entry name" value="AL/BT2_dom"/>
</dbReference>
<dbReference type="RefSeq" id="WP_132104173.1">
    <property type="nucleotide sequence ID" value="NZ_SMLB01000021.1"/>
</dbReference>
<comment type="subcellular location">
    <subcellularLocation>
        <location evidence="1">Periplasm</location>
    </subcellularLocation>
</comment>
<dbReference type="Gene3D" id="2.60.120.560">
    <property type="entry name" value="Exo-inulinase, domain 1"/>
    <property type="match status" value="3"/>
</dbReference>
<dbReference type="Pfam" id="PF16889">
    <property type="entry name" value="Hepar_II_III_N"/>
    <property type="match status" value="1"/>
</dbReference>
<dbReference type="PANTHER" id="PTHR39210:SF1">
    <property type="entry name" value="HEPARIN-SULFATE LYASE"/>
    <property type="match status" value="1"/>
</dbReference>
<keyword evidence="2" id="KW-0732">Signal</keyword>
<evidence type="ECO:0000313" key="9">
    <source>
        <dbReference type="Proteomes" id="UP000295217"/>
    </source>
</evidence>
<evidence type="ECO:0000259" key="5">
    <source>
        <dbReference type="Pfam" id="PF06439"/>
    </source>
</evidence>
<protein>
    <submittedName>
        <fullName evidence="8">Uncharacterized protein</fullName>
    </submittedName>
</protein>
<feature type="domain" description="Heparinase II/III-like C-terminal" evidence="6">
    <location>
        <begin position="419"/>
        <end position="562"/>
    </location>
</feature>
<dbReference type="OrthoDB" id="99456at2"/>
<dbReference type="SUPFAM" id="SSF48230">
    <property type="entry name" value="Chondroitin AC/alginate lyase"/>
    <property type="match status" value="1"/>
</dbReference>
<dbReference type="Pfam" id="PF07940">
    <property type="entry name" value="Hepar_II_III_C"/>
    <property type="match status" value="1"/>
</dbReference>
<dbReference type="GO" id="GO:0042597">
    <property type="term" value="C:periplasmic space"/>
    <property type="evidence" value="ECO:0007669"/>
    <property type="project" value="UniProtKB-SubCell"/>
</dbReference>
<evidence type="ECO:0000256" key="3">
    <source>
        <dbReference type="ARBA" id="ARBA00022764"/>
    </source>
</evidence>
<dbReference type="GO" id="GO:0016787">
    <property type="term" value="F:hydrolase activity"/>
    <property type="evidence" value="ECO:0007669"/>
    <property type="project" value="InterPro"/>
</dbReference>
<accession>A0A4V2YS00</accession>
<keyword evidence="9" id="KW-1185">Reference proteome</keyword>
<evidence type="ECO:0000256" key="4">
    <source>
        <dbReference type="ARBA" id="ARBA00023239"/>
    </source>
</evidence>
<comment type="caution">
    <text evidence="8">The sequence shown here is derived from an EMBL/GenBank/DDBJ whole genome shotgun (WGS) entry which is preliminary data.</text>
</comment>
<feature type="domain" description="Heparin-sulfate lyase N-terminal" evidence="7">
    <location>
        <begin position="43"/>
        <end position="363"/>
    </location>
</feature>
<dbReference type="GO" id="GO:0016829">
    <property type="term" value="F:lyase activity"/>
    <property type="evidence" value="ECO:0007669"/>
    <property type="project" value="UniProtKB-KW"/>
</dbReference>
<evidence type="ECO:0000256" key="2">
    <source>
        <dbReference type="ARBA" id="ARBA00022729"/>
    </source>
</evidence>
<organism evidence="8 9">
    <name type="scientific">Jiangella aurantiaca</name>
    <dbReference type="NCBI Taxonomy" id="2530373"/>
    <lineage>
        <taxon>Bacteria</taxon>
        <taxon>Bacillati</taxon>
        <taxon>Actinomycetota</taxon>
        <taxon>Actinomycetes</taxon>
        <taxon>Jiangellales</taxon>
        <taxon>Jiangellaceae</taxon>
        <taxon>Jiangella</taxon>
    </lineage>
</organism>
<evidence type="ECO:0000256" key="1">
    <source>
        <dbReference type="ARBA" id="ARBA00004418"/>
    </source>
</evidence>
<dbReference type="Gene3D" id="2.70.98.70">
    <property type="match status" value="1"/>
</dbReference>
<evidence type="ECO:0000313" key="8">
    <source>
        <dbReference type="EMBL" id="TDD68337.1"/>
    </source>
</evidence>
<dbReference type="InterPro" id="IPR012480">
    <property type="entry name" value="Hepar_II_III_C"/>
</dbReference>
<dbReference type="InterPro" id="IPR031680">
    <property type="entry name" value="Hepar_II_III_N"/>
</dbReference>
<dbReference type="Gene3D" id="1.50.10.100">
    <property type="entry name" value="Chondroitin AC/alginate lyase"/>
    <property type="match status" value="1"/>
</dbReference>
<dbReference type="Pfam" id="PF06439">
    <property type="entry name" value="3keto-disac_hyd"/>
    <property type="match status" value="1"/>
</dbReference>
<sequence length="1326" mass="143585">MRLVGERRARRFRRLGGVTVSATLTAALFAAQPADGLVDAAFYAELDLTRPGLAAVKAEVDEGDFAGADEALRDFYAARETPVHLPLQGDASAIPKATDLAAGRFEFAGGMVRDYYDDAAGRIDVDWGDTWSDYENAPVDAPSLMHRFTFYDELIRAYLALPADDPRRDDLAVAWMQVAQDFIADMSDAPIGAAPHTLLTEGIRLRYWLDAFSVFKSSPAVSARDLVRYVDYIRHSADDIQLNIETRYGNNWYISLARSIYLAGMYLPEFKGAPTWRFKGMTAADRYVDRNMRSDGLSYEPALNYQNYAIDLMAEMQRMGQINGESPFTDQELSYLILQTEALAAVTMPDFTVPLFGDTSNARLDFQGLATFADQFGRDDIRWVATRGASGHKPSWGSRLYPESYAIMRSGWDTDDQYMFVGNQDSDYSASHRHPDDLGVVAYAYGRPLVVDPGVYGSAAAADTWLRRTTEAHNTVEVGGVPQPPTSASNPLARRSLQWYSNDGFDFYEGEHEDYEPITHSRSVFSPKPGFWIVSDVLAGSPEPEDYRQLWHFPADAPVSIDPATETVAAGFADVPGVVVAPVDPGRTTTNLHPDGYVADGFGRLHSGVDYVSMSQTTPGDATFDTVLYPGDAGAAPDVSTSRIELPVPTSVATAMRVNLPGGVSGVYYLSHEAGPAARTAGDYRYDGRLFYVETDSAGDVTRLSLAAGRTLVHGATTVVSSSAPVNDLSLEYSGSRLVLSTGEPFEADLTVHAPGVTEVVLNGSGVEFTRDGDAVTVAAPVLAPADTLLDEPFGSVRDGGVREWTFADGGAEHWQGRRGDWSVTHDATGDQVYRQTDRRAVRAQTAVPASLDDASLSADVTRGAAGQGVHELGLLMRYQNPENHYRLELHRLRDDLVRARITASIDGEVTILASDAVSIDLTERHHLTGTVRGDRIELAVDGTVVAAATDARLTTGGVGLYAHRTEASFDNVRVDASTVWDFDDGSAGDWRGLAGTWGAADGLYRQTDTRQVEGMAIAEYLADDVDVAATVGLGQPGSSTHAYGIAFRMHDSRTYYMARIYRSSGTTSAELFKVINGRREGFTSGPAVTVPLSLDAAERHQLRVRASGDLLQFWIDGELVATAIDSDLPTGGVGLQAHRANVVFDDVSVTEFTDPTAWTASRGHFADTSENLRMESSGRSRSQLDLATTVMWEDYAASAAFLPDDWSGAGEVGLTVRSTKDTLGYRCVLVDTGAGRVARIERFAGSSRATADPVVLAERPVNFSKSGPLAVEVIARGSTIEFWLDGTLLISATDTLIRRGGVSIIGSGVNAEVTGVHVRELAFRE</sequence>
<dbReference type="InterPro" id="IPR008929">
    <property type="entry name" value="Chondroitin_lyas"/>
</dbReference>
<name>A0A4V2YS00_9ACTN</name>
<keyword evidence="3" id="KW-0574">Periplasm</keyword>
<reference evidence="8 9" key="1">
    <citation type="submission" date="2019-02" db="EMBL/GenBank/DDBJ databases">
        <title>Draft genome sequences of novel Actinobacteria.</title>
        <authorList>
            <person name="Sahin N."/>
            <person name="Ay H."/>
            <person name="Saygin H."/>
        </authorList>
    </citation>
    <scope>NUCLEOTIDE SEQUENCE [LARGE SCALE GENOMIC DNA]</scope>
    <source>
        <strain evidence="8 9">8K307</strain>
    </source>
</reference>
<dbReference type="EMBL" id="SMLB01000021">
    <property type="protein sequence ID" value="TDD68337.1"/>
    <property type="molecule type" value="Genomic_DNA"/>
</dbReference>
<evidence type="ECO:0000259" key="7">
    <source>
        <dbReference type="Pfam" id="PF16889"/>
    </source>
</evidence>
<proteinExistence type="predicted"/>